<sequence>MPWRTGLLRESCLVVCPNQASFCRMTVASKASCGPTSVAVMFMNVLVGLVLPKGDTEQSLEIFMFTCQYPAFCIRVKGPGVAAVE</sequence>
<proteinExistence type="predicted"/>
<organism evidence="1 2">
    <name type="scientific">Dreissena polymorpha</name>
    <name type="common">Zebra mussel</name>
    <name type="synonym">Mytilus polymorpha</name>
    <dbReference type="NCBI Taxonomy" id="45954"/>
    <lineage>
        <taxon>Eukaryota</taxon>
        <taxon>Metazoa</taxon>
        <taxon>Spiralia</taxon>
        <taxon>Lophotrochozoa</taxon>
        <taxon>Mollusca</taxon>
        <taxon>Bivalvia</taxon>
        <taxon>Autobranchia</taxon>
        <taxon>Heteroconchia</taxon>
        <taxon>Euheterodonta</taxon>
        <taxon>Imparidentia</taxon>
        <taxon>Neoheterodontei</taxon>
        <taxon>Myida</taxon>
        <taxon>Dreissenoidea</taxon>
        <taxon>Dreissenidae</taxon>
        <taxon>Dreissena</taxon>
    </lineage>
</organism>
<gene>
    <name evidence="1" type="ORF">DPMN_188968</name>
</gene>
<protein>
    <submittedName>
        <fullName evidence="1">Uncharacterized protein</fullName>
    </submittedName>
</protein>
<accession>A0A9D4I914</accession>
<evidence type="ECO:0000313" key="2">
    <source>
        <dbReference type="Proteomes" id="UP000828390"/>
    </source>
</evidence>
<name>A0A9D4I914_DREPO</name>
<reference evidence="1" key="2">
    <citation type="submission" date="2020-11" db="EMBL/GenBank/DDBJ databases">
        <authorList>
            <person name="McCartney M.A."/>
            <person name="Auch B."/>
            <person name="Kono T."/>
            <person name="Mallez S."/>
            <person name="Becker A."/>
            <person name="Gohl D.M."/>
            <person name="Silverstein K.A.T."/>
            <person name="Koren S."/>
            <person name="Bechman K.B."/>
            <person name="Herman A."/>
            <person name="Abrahante J.E."/>
            <person name="Garbe J."/>
        </authorList>
    </citation>
    <scope>NUCLEOTIDE SEQUENCE</scope>
    <source>
        <strain evidence="1">Duluth1</strain>
        <tissue evidence="1">Whole animal</tissue>
    </source>
</reference>
<keyword evidence="2" id="KW-1185">Reference proteome</keyword>
<dbReference type="Proteomes" id="UP000828390">
    <property type="component" value="Unassembled WGS sequence"/>
</dbReference>
<evidence type="ECO:0000313" key="1">
    <source>
        <dbReference type="EMBL" id="KAH3754301.1"/>
    </source>
</evidence>
<dbReference type="EMBL" id="JAIWYP010000010">
    <property type="protein sequence ID" value="KAH3754301.1"/>
    <property type="molecule type" value="Genomic_DNA"/>
</dbReference>
<reference evidence="1" key="1">
    <citation type="journal article" date="2019" name="bioRxiv">
        <title>The Genome of the Zebra Mussel, Dreissena polymorpha: A Resource for Invasive Species Research.</title>
        <authorList>
            <person name="McCartney M.A."/>
            <person name="Auch B."/>
            <person name="Kono T."/>
            <person name="Mallez S."/>
            <person name="Zhang Y."/>
            <person name="Obille A."/>
            <person name="Becker A."/>
            <person name="Abrahante J.E."/>
            <person name="Garbe J."/>
            <person name="Badalamenti J.P."/>
            <person name="Herman A."/>
            <person name="Mangelson H."/>
            <person name="Liachko I."/>
            <person name="Sullivan S."/>
            <person name="Sone E.D."/>
            <person name="Koren S."/>
            <person name="Silverstein K.A.T."/>
            <person name="Beckman K.B."/>
            <person name="Gohl D.M."/>
        </authorList>
    </citation>
    <scope>NUCLEOTIDE SEQUENCE</scope>
    <source>
        <strain evidence="1">Duluth1</strain>
        <tissue evidence="1">Whole animal</tissue>
    </source>
</reference>
<comment type="caution">
    <text evidence="1">The sequence shown here is derived from an EMBL/GenBank/DDBJ whole genome shotgun (WGS) entry which is preliminary data.</text>
</comment>
<dbReference type="AlphaFoldDB" id="A0A9D4I914"/>